<feature type="compositionally biased region" description="Low complexity" evidence="1">
    <location>
        <begin position="76"/>
        <end position="98"/>
    </location>
</feature>
<dbReference type="PANTHER" id="PTHR33624:SF17">
    <property type="entry name" value="OS07G0687400 PROTEIN"/>
    <property type="match status" value="1"/>
</dbReference>
<dbReference type="Pfam" id="PF05678">
    <property type="entry name" value="VQ"/>
    <property type="match status" value="1"/>
</dbReference>
<dbReference type="InterPro" id="IPR008889">
    <property type="entry name" value="VQ"/>
</dbReference>
<dbReference type="EMBL" id="WJXA01000007">
    <property type="protein sequence ID" value="KAF7139547.1"/>
    <property type="molecule type" value="Genomic_DNA"/>
</dbReference>
<feature type="domain" description="VQ" evidence="2">
    <location>
        <begin position="28"/>
        <end position="54"/>
    </location>
</feature>
<dbReference type="PANTHER" id="PTHR33624">
    <property type="entry name" value="SIGMA FACTOR BINDING PROTEIN 1, CHLOROPLASTIC"/>
    <property type="match status" value="1"/>
</dbReference>
<feature type="region of interest" description="Disordered" evidence="1">
    <location>
        <begin position="61"/>
        <end position="98"/>
    </location>
</feature>
<evidence type="ECO:0000256" key="1">
    <source>
        <dbReference type="SAM" id="MobiDB-lite"/>
    </source>
</evidence>
<feature type="compositionally biased region" description="Basic and acidic residues" evidence="1">
    <location>
        <begin position="1"/>
        <end position="12"/>
    </location>
</feature>
<evidence type="ECO:0000259" key="2">
    <source>
        <dbReference type="Pfam" id="PF05678"/>
    </source>
</evidence>
<evidence type="ECO:0000313" key="4">
    <source>
        <dbReference type="Proteomes" id="UP000626092"/>
    </source>
</evidence>
<keyword evidence="4" id="KW-1185">Reference proteome</keyword>
<organism evidence="3 4">
    <name type="scientific">Rhododendron simsii</name>
    <name type="common">Sims's rhododendron</name>
    <dbReference type="NCBI Taxonomy" id="118357"/>
    <lineage>
        <taxon>Eukaryota</taxon>
        <taxon>Viridiplantae</taxon>
        <taxon>Streptophyta</taxon>
        <taxon>Embryophyta</taxon>
        <taxon>Tracheophyta</taxon>
        <taxon>Spermatophyta</taxon>
        <taxon>Magnoliopsida</taxon>
        <taxon>eudicotyledons</taxon>
        <taxon>Gunneridae</taxon>
        <taxon>Pentapetalae</taxon>
        <taxon>asterids</taxon>
        <taxon>Ericales</taxon>
        <taxon>Ericaceae</taxon>
        <taxon>Ericoideae</taxon>
        <taxon>Rhodoreae</taxon>
        <taxon>Rhododendron</taxon>
    </lineage>
</organism>
<name>A0A834H161_RHOSS</name>
<dbReference type="Proteomes" id="UP000626092">
    <property type="component" value="Unassembled WGS sequence"/>
</dbReference>
<reference evidence="3" key="1">
    <citation type="submission" date="2019-11" db="EMBL/GenBank/DDBJ databases">
        <authorList>
            <person name="Liu Y."/>
            <person name="Hou J."/>
            <person name="Li T.-Q."/>
            <person name="Guan C.-H."/>
            <person name="Wu X."/>
            <person name="Wu H.-Z."/>
            <person name="Ling F."/>
            <person name="Zhang R."/>
            <person name="Shi X.-G."/>
            <person name="Ren J.-P."/>
            <person name="Chen E.-F."/>
            <person name="Sun J.-M."/>
        </authorList>
    </citation>
    <scope>NUCLEOTIDE SEQUENCE</scope>
    <source>
        <strain evidence="3">Adult_tree_wgs_1</strain>
        <tissue evidence="3">Leaves</tissue>
    </source>
</reference>
<accession>A0A834H161</accession>
<dbReference type="AlphaFoldDB" id="A0A834H161"/>
<protein>
    <recommendedName>
        <fullName evidence="2">VQ domain-containing protein</fullName>
    </recommendedName>
</protein>
<feature type="region of interest" description="Disordered" evidence="1">
    <location>
        <begin position="1"/>
        <end position="21"/>
    </location>
</feature>
<dbReference type="OrthoDB" id="1725273at2759"/>
<dbReference type="InterPro" id="IPR039335">
    <property type="entry name" value="SIB1/2"/>
</dbReference>
<gene>
    <name evidence="3" type="ORF">RHSIM_Rhsim07G0068200</name>
</gene>
<comment type="caution">
    <text evidence="3">The sequence shown here is derived from an EMBL/GenBank/DDBJ whole genome shotgun (WGS) entry which is preliminary data.</text>
</comment>
<evidence type="ECO:0000313" key="3">
    <source>
        <dbReference type="EMBL" id="KAF7139547.1"/>
    </source>
</evidence>
<proteinExistence type="predicted"/>
<sequence>MEPPRSVHDLKNSRKRKGRRERVKVVYISSPVKVKTSASRFRALVQELTGRDSDVSRYVEANNGSYYHDDDHSQGGVVDRGVSNSVSDRVSDSTTSSDSYLELEPSFDDLLMNSNAQGGFLGMFPSSNLICDQGFDFKYGIVGGYGAV</sequence>